<feature type="domain" description="HD" evidence="1">
    <location>
        <begin position="22"/>
        <end position="98"/>
    </location>
</feature>
<gene>
    <name evidence="2" type="ORF">GCM10025883_28940</name>
</gene>
<evidence type="ECO:0000313" key="3">
    <source>
        <dbReference type="Proteomes" id="UP001157126"/>
    </source>
</evidence>
<dbReference type="Gene3D" id="1.10.3210.10">
    <property type="entry name" value="Hypothetical protein af1432"/>
    <property type="match status" value="1"/>
</dbReference>
<dbReference type="EMBL" id="BSUO01000001">
    <property type="protein sequence ID" value="GMA40849.1"/>
    <property type="molecule type" value="Genomic_DNA"/>
</dbReference>
<sequence>MITSADDARLLARNMVGDIRPRWDHVQSVGQRAEDLCNTAGLAERVAVAAWLHDIGYGHAIAHTGFHPLDGARFLVKHGAPAEVIRLVAWHTGAGFEAQERGLLEELDAFAQPPADELDALTMIDLATSPTGEPVLDVKRIAEILSRYGDGHPVHEAVQNSRASLLASSRRAKAALGLPQDWPVCC</sequence>
<dbReference type="CDD" id="cd00077">
    <property type="entry name" value="HDc"/>
    <property type="match status" value="1"/>
</dbReference>
<dbReference type="SUPFAM" id="SSF109604">
    <property type="entry name" value="HD-domain/PDEase-like"/>
    <property type="match status" value="1"/>
</dbReference>
<evidence type="ECO:0000313" key="2">
    <source>
        <dbReference type="EMBL" id="GMA40849.1"/>
    </source>
</evidence>
<comment type="caution">
    <text evidence="2">The sequence shown here is derived from an EMBL/GenBank/DDBJ whole genome shotgun (WGS) entry which is preliminary data.</text>
</comment>
<reference evidence="3" key="1">
    <citation type="journal article" date="2019" name="Int. J. Syst. Evol. Microbiol.">
        <title>The Global Catalogue of Microorganisms (GCM) 10K type strain sequencing project: providing services to taxonomists for standard genome sequencing and annotation.</title>
        <authorList>
            <consortium name="The Broad Institute Genomics Platform"/>
            <consortium name="The Broad Institute Genome Sequencing Center for Infectious Disease"/>
            <person name="Wu L."/>
            <person name="Ma J."/>
        </authorList>
    </citation>
    <scope>NUCLEOTIDE SEQUENCE [LARGE SCALE GENOMIC DNA]</scope>
    <source>
        <strain evidence="3">NBRC 113072</strain>
    </source>
</reference>
<name>A0ABQ6ITP9_9MICO</name>
<dbReference type="RefSeq" id="WP_284304482.1">
    <property type="nucleotide sequence ID" value="NZ_BSUO01000001.1"/>
</dbReference>
<protein>
    <submittedName>
        <fullName evidence="2">Metal-dependent phosphohydrolase, HD subdomain protein</fullName>
    </submittedName>
</protein>
<dbReference type="Proteomes" id="UP001157126">
    <property type="component" value="Unassembled WGS sequence"/>
</dbReference>
<accession>A0ABQ6ITP9</accession>
<organism evidence="2 3">
    <name type="scientific">Mobilicoccus caccae</name>
    <dbReference type="NCBI Taxonomy" id="1859295"/>
    <lineage>
        <taxon>Bacteria</taxon>
        <taxon>Bacillati</taxon>
        <taxon>Actinomycetota</taxon>
        <taxon>Actinomycetes</taxon>
        <taxon>Micrococcales</taxon>
        <taxon>Dermatophilaceae</taxon>
        <taxon>Mobilicoccus</taxon>
    </lineage>
</organism>
<dbReference type="InterPro" id="IPR003607">
    <property type="entry name" value="HD/PDEase_dom"/>
</dbReference>
<keyword evidence="3" id="KW-1185">Reference proteome</keyword>
<dbReference type="Pfam" id="PF01966">
    <property type="entry name" value="HD"/>
    <property type="match status" value="1"/>
</dbReference>
<evidence type="ECO:0000259" key="1">
    <source>
        <dbReference type="Pfam" id="PF01966"/>
    </source>
</evidence>
<dbReference type="InterPro" id="IPR006674">
    <property type="entry name" value="HD_domain"/>
</dbReference>
<proteinExistence type="predicted"/>